<keyword evidence="2 6" id="KW-0812">Transmembrane</keyword>
<evidence type="ECO:0000256" key="3">
    <source>
        <dbReference type="ARBA" id="ARBA00022989"/>
    </source>
</evidence>
<feature type="domain" description="Rhodopsin" evidence="7">
    <location>
        <begin position="43"/>
        <end position="277"/>
    </location>
</feature>
<comment type="subcellular location">
    <subcellularLocation>
        <location evidence="1">Membrane</location>
        <topology evidence="1">Multi-pass membrane protein</topology>
    </subcellularLocation>
</comment>
<comment type="similarity">
    <text evidence="5">Belongs to the SAT4 family.</text>
</comment>
<evidence type="ECO:0000313" key="9">
    <source>
        <dbReference type="Proteomes" id="UP001590951"/>
    </source>
</evidence>
<evidence type="ECO:0000313" key="8">
    <source>
        <dbReference type="EMBL" id="KAL2047947.1"/>
    </source>
</evidence>
<feature type="transmembrane region" description="Helical" evidence="6">
    <location>
        <begin position="215"/>
        <end position="234"/>
    </location>
</feature>
<comment type="caution">
    <text evidence="8">The sequence shown here is derived from an EMBL/GenBank/DDBJ whole genome shotgun (WGS) entry which is preliminary data.</text>
</comment>
<evidence type="ECO:0000256" key="6">
    <source>
        <dbReference type="SAM" id="Phobius"/>
    </source>
</evidence>
<dbReference type="InterPro" id="IPR052337">
    <property type="entry name" value="SAT4-like"/>
</dbReference>
<accession>A0ABR4AQE3</accession>
<proteinExistence type="inferred from homology"/>
<dbReference type="InterPro" id="IPR049326">
    <property type="entry name" value="Rhodopsin_dom_fungi"/>
</dbReference>
<keyword evidence="3 6" id="KW-1133">Transmembrane helix</keyword>
<evidence type="ECO:0000256" key="2">
    <source>
        <dbReference type="ARBA" id="ARBA00022692"/>
    </source>
</evidence>
<name>A0ABR4AQE3_9LECA</name>
<feature type="transmembrane region" description="Helical" evidence="6">
    <location>
        <begin position="103"/>
        <end position="123"/>
    </location>
</feature>
<dbReference type="PANTHER" id="PTHR33048:SF47">
    <property type="entry name" value="INTEGRAL MEMBRANE PROTEIN-RELATED"/>
    <property type="match status" value="1"/>
</dbReference>
<keyword evidence="4 6" id="KW-0472">Membrane</keyword>
<organism evidence="8 9">
    <name type="scientific">Lepraria finkii</name>
    <dbReference type="NCBI Taxonomy" id="1340010"/>
    <lineage>
        <taxon>Eukaryota</taxon>
        <taxon>Fungi</taxon>
        <taxon>Dikarya</taxon>
        <taxon>Ascomycota</taxon>
        <taxon>Pezizomycotina</taxon>
        <taxon>Lecanoromycetes</taxon>
        <taxon>OSLEUM clade</taxon>
        <taxon>Lecanoromycetidae</taxon>
        <taxon>Lecanorales</taxon>
        <taxon>Lecanorineae</taxon>
        <taxon>Stereocaulaceae</taxon>
        <taxon>Lepraria</taxon>
    </lineage>
</organism>
<gene>
    <name evidence="8" type="ORF">ABVK25_011176</name>
</gene>
<feature type="transmembrane region" description="Helical" evidence="6">
    <location>
        <begin position="135"/>
        <end position="156"/>
    </location>
</feature>
<keyword evidence="9" id="KW-1185">Reference proteome</keyword>
<protein>
    <recommendedName>
        <fullName evidence="7">Rhodopsin domain-containing protein</fullName>
    </recommendedName>
</protein>
<dbReference type="PANTHER" id="PTHR33048">
    <property type="entry name" value="PTH11-LIKE INTEGRAL MEMBRANE PROTEIN (AFU_ORTHOLOGUE AFUA_5G11245)"/>
    <property type="match status" value="1"/>
</dbReference>
<dbReference type="Proteomes" id="UP001590951">
    <property type="component" value="Unassembled WGS sequence"/>
</dbReference>
<feature type="transmembrane region" description="Helical" evidence="6">
    <location>
        <begin position="27"/>
        <end position="47"/>
    </location>
</feature>
<dbReference type="EMBL" id="JBHFEH010000087">
    <property type="protein sequence ID" value="KAL2047947.1"/>
    <property type="molecule type" value="Genomic_DNA"/>
</dbReference>
<evidence type="ECO:0000256" key="1">
    <source>
        <dbReference type="ARBA" id="ARBA00004141"/>
    </source>
</evidence>
<evidence type="ECO:0000256" key="5">
    <source>
        <dbReference type="ARBA" id="ARBA00038359"/>
    </source>
</evidence>
<feature type="transmembrane region" description="Helical" evidence="6">
    <location>
        <begin position="179"/>
        <end position="203"/>
    </location>
</feature>
<feature type="transmembrane region" description="Helical" evidence="6">
    <location>
        <begin position="246"/>
        <end position="269"/>
    </location>
</feature>
<reference evidence="8 9" key="1">
    <citation type="submission" date="2024-09" db="EMBL/GenBank/DDBJ databases">
        <title>Rethinking Asexuality: The Enigmatic Case of Functional Sexual Genes in Lepraria (Stereocaulaceae).</title>
        <authorList>
            <person name="Doellman M."/>
            <person name="Sun Y."/>
            <person name="Barcenas-Pena A."/>
            <person name="Lumbsch H.T."/>
            <person name="Grewe F."/>
        </authorList>
    </citation>
    <scope>NUCLEOTIDE SEQUENCE [LARGE SCALE GENOMIC DNA]</scope>
    <source>
        <strain evidence="8 9">Grewe 0041</strain>
    </source>
</reference>
<sequence>MASFANDTQDIAYQTAHDSDDKVSETLGAQIACLAIAYIGVILRFLARRLARAQITSDDYATVLALTLYTAASIDGFICLSLGAGQHEITLTKPMAFAKASFAYIVLYRPSVAAVKISVLLLYRRIFPQKRFWILLYWYGAFVLVYTTIFAMLDIFHCQPVDRAWSTLDRSSCLNMDTIWVVGGSLNAITDIAALCLPMPLLWRLHVTKEKRLQLMGVFLLGGFVCIVSIIRVVELGGLSSSTDPSYAYATTIIWSTVEVGVGIFCACLPVMRPILNSLYPVITRSSSDSNGLPRHRQPRSRRDTLRMKSYRSSDVLEDRAPFAQVETSVIRNSQSDDREGQELASNAITVTTSINQNIMEVLDNPR</sequence>
<feature type="transmembrane region" description="Helical" evidence="6">
    <location>
        <begin position="59"/>
        <end position="83"/>
    </location>
</feature>
<evidence type="ECO:0000259" key="7">
    <source>
        <dbReference type="Pfam" id="PF20684"/>
    </source>
</evidence>
<dbReference type="Pfam" id="PF20684">
    <property type="entry name" value="Fung_rhodopsin"/>
    <property type="match status" value="1"/>
</dbReference>
<evidence type="ECO:0000256" key="4">
    <source>
        <dbReference type="ARBA" id="ARBA00023136"/>
    </source>
</evidence>